<evidence type="ECO:0000259" key="11">
    <source>
        <dbReference type="PROSITE" id="PS50929"/>
    </source>
</evidence>
<keyword evidence="8 9" id="KW-0472">Membrane</keyword>
<name>A0A1D8K846_9GAMM</name>
<evidence type="ECO:0000256" key="1">
    <source>
        <dbReference type="ARBA" id="ARBA00004651"/>
    </source>
</evidence>
<dbReference type="GO" id="GO:0005524">
    <property type="term" value="F:ATP binding"/>
    <property type="evidence" value="ECO:0007669"/>
    <property type="project" value="UniProtKB-KW"/>
</dbReference>
<dbReference type="Pfam" id="PF00005">
    <property type="entry name" value="ABC_tran"/>
    <property type="match status" value="1"/>
</dbReference>
<dbReference type="InterPro" id="IPR003439">
    <property type="entry name" value="ABC_transporter-like_ATP-bd"/>
</dbReference>
<feature type="transmembrane region" description="Helical" evidence="9">
    <location>
        <begin position="26"/>
        <end position="52"/>
    </location>
</feature>
<dbReference type="KEGG" id="aaeo:BJI67_08620"/>
<evidence type="ECO:0000256" key="3">
    <source>
        <dbReference type="ARBA" id="ARBA00022475"/>
    </source>
</evidence>
<dbReference type="SUPFAM" id="SSF52540">
    <property type="entry name" value="P-loop containing nucleoside triphosphate hydrolases"/>
    <property type="match status" value="1"/>
</dbReference>
<dbReference type="PANTHER" id="PTHR43394:SF1">
    <property type="entry name" value="ATP-BINDING CASSETTE SUB-FAMILY B MEMBER 10, MITOCHONDRIAL"/>
    <property type="match status" value="1"/>
</dbReference>
<gene>
    <name evidence="12" type="ORF">BJI67_08620</name>
</gene>
<dbReference type="PROSITE" id="PS50929">
    <property type="entry name" value="ABC_TM1F"/>
    <property type="match status" value="1"/>
</dbReference>
<dbReference type="GO" id="GO:0034775">
    <property type="term" value="P:glutathione transmembrane transport"/>
    <property type="evidence" value="ECO:0007669"/>
    <property type="project" value="InterPro"/>
</dbReference>
<keyword evidence="7 9" id="KW-1133">Transmembrane helix</keyword>
<sequence>MPGIPGGRRLNDLRRLLSLFVPYRRWMAGGIALSLVVALANIGLLALSGWFITAMAVAGLAHVSMDYFTPAAGIRGLAILRTGGRYLERLITHEATLRLLARLRVWFYEHLEPLAPARIQYYRGGDLLSRIRADIDTLDNFYLRVLAPTAAAVVGTALLFGFMALFSMRIALIDLAGLALAGAVLPLLAQRAGRRPGRNAVEVRSLLRSTVVDGVQGLGELRVYGASGRQQERVSRLSHDLIGPQRQLSRIAGAAAATTGLTTQLSLWFAVLIAGPMVAAHEIDGPDLAMIALFVMASFETVNGLPAAFQSLGETLAAARRVFEIVDAEPQVADPPTPAVPPTRPELRFSGVRMRYADDAPWALDGLDLELPAGRRVALIGATGSGKTSVLNLLLRFWDYQAGSITLDGRELREYAGEDLRRYCAVVSQHTHLFNTTIRANLMLARSDADESQMIEAAKQARIHDEIMRFPSGYDTFVGEAGERLSGGQARRVAIARALLKDAPLLLLDEPTEGLDAHSEGHVLEAIQTAMQGRSVLLITHRPRALRHMDHIYVLERGRIGIQGTPEQLFGSEGASLNAYATVG</sequence>
<keyword evidence="4 9" id="KW-0812">Transmembrane</keyword>
<organism evidence="12 13">
    <name type="scientific">Acidihalobacter aeolianus</name>
    <dbReference type="NCBI Taxonomy" id="2792603"/>
    <lineage>
        <taxon>Bacteria</taxon>
        <taxon>Pseudomonadati</taxon>
        <taxon>Pseudomonadota</taxon>
        <taxon>Gammaproteobacteria</taxon>
        <taxon>Chromatiales</taxon>
        <taxon>Ectothiorhodospiraceae</taxon>
        <taxon>Acidihalobacter</taxon>
    </lineage>
</organism>
<dbReference type="InterPro" id="IPR027417">
    <property type="entry name" value="P-loop_NTPase"/>
</dbReference>
<evidence type="ECO:0000313" key="12">
    <source>
        <dbReference type="EMBL" id="AOV17112.1"/>
    </source>
</evidence>
<dbReference type="GO" id="GO:0045454">
    <property type="term" value="P:cell redox homeostasis"/>
    <property type="evidence" value="ECO:0007669"/>
    <property type="project" value="InterPro"/>
</dbReference>
<dbReference type="EMBL" id="CP017448">
    <property type="protein sequence ID" value="AOV17112.1"/>
    <property type="molecule type" value="Genomic_DNA"/>
</dbReference>
<dbReference type="CDD" id="cd18585">
    <property type="entry name" value="ABC_6TM_CydC"/>
    <property type="match status" value="1"/>
</dbReference>
<evidence type="ECO:0000256" key="4">
    <source>
        <dbReference type="ARBA" id="ARBA00022692"/>
    </source>
</evidence>
<reference evidence="12 13" key="1">
    <citation type="submission" date="2016-09" db="EMBL/GenBank/DDBJ databases">
        <title>Acidihalobacter prosperus V6 (DSM14174).</title>
        <authorList>
            <person name="Khaleque H.N."/>
            <person name="Ramsay J.P."/>
            <person name="Murphy R.J.T."/>
            <person name="Kaksonen A.H."/>
            <person name="Boxall N.J."/>
            <person name="Watkin E.L.J."/>
        </authorList>
    </citation>
    <scope>NUCLEOTIDE SEQUENCE [LARGE SCALE GENOMIC DNA]</scope>
    <source>
        <strain evidence="12 13">V6</strain>
    </source>
</reference>
<feature type="domain" description="ABC transmembrane type-1" evidence="11">
    <location>
        <begin position="28"/>
        <end position="314"/>
    </location>
</feature>
<evidence type="ECO:0000256" key="5">
    <source>
        <dbReference type="ARBA" id="ARBA00022741"/>
    </source>
</evidence>
<evidence type="ECO:0000256" key="6">
    <source>
        <dbReference type="ARBA" id="ARBA00022840"/>
    </source>
</evidence>
<dbReference type="PANTHER" id="PTHR43394">
    <property type="entry name" value="ATP-DEPENDENT PERMEASE MDL1, MITOCHONDRIAL"/>
    <property type="match status" value="1"/>
</dbReference>
<keyword evidence="3" id="KW-1003">Cell membrane</keyword>
<evidence type="ECO:0000256" key="7">
    <source>
        <dbReference type="ARBA" id="ARBA00022989"/>
    </source>
</evidence>
<dbReference type="FunFam" id="3.40.50.300:FF:000221">
    <property type="entry name" value="Multidrug ABC transporter ATP-binding protein"/>
    <property type="match status" value="1"/>
</dbReference>
<feature type="transmembrane region" description="Helical" evidence="9">
    <location>
        <begin position="170"/>
        <end position="189"/>
    </location>
</feature>
<evidence type="ECO:0000313" key="13">
    <source>
        <dbReference type="Proteomes" id="UP000095342"/>
    </source>
</evidence>
<dbReference type="InterPro" id="IPR014223">
    <property type="entry name" value="ABC_CydC/D"/>
</dbReference>
<dbReference type="InterPro" id="IPR017871">
    <property type="entry name" value="ABC_transporter-like_CS"/>
</dbReference>
<keyword evidence="6" id="KW-0067">ATP-binding</keyword>
<dbReference type="InterPro" id="IPR036640">
    <property type="entry name" value="ABC1_TM_sf"/>
</dbReference>
<evidence type="ECO:0000256" key="8">
    <source>
        <dbReference type="ARBA" id="ARBA00023136"/>
    </source>
</evidence>
<dbReference type="Gene3D" id="1.20.1560.10">
    <property type="entry name" value="ABC transporter type 1, transmembrane domain"/>
    <property type="match status" value="1"/>
</dbReference>
<evidence type="ECO:0000256" key="2">
    <source>
        <dbReference type="ARBA" id="ARBA00022448"/>
    </source>
</evidence>
<evidence type="ECO:0000256" key="9">
    <source>
        <dbReference type="SAM" id="Phobius"/>
    </source>
</evidence>
<dbReference type="InterPro" id="IPR039421">
    <property type="entry name" value="Type_1_exporter"/>
</dbReference>
<protein>
    <submittedName>
        <fullName evidence="12">Thiol reductant ABC exporter subunit CydC</fullName>
    </submittedName>
</protein>
<feature type="transmembrane region" description="Helical" evidence="9">
    <location>
        <begin position="141"/>
        <end position="164"/>
    </location>
</feature>
<feature type="domain" description="ABC transporter" evidence="10">
    <location>
        <begin position="347"/>
        <end position="582"/>
    </location>
</feature>
<accession>A0A1D8K846</accession>
<dbReference type="SUPFAM" id="SSF90123">
    <property type="entry name" value="ABC transporter transmembrane region"/>
    <property type="match status" value="1"/>
</dbReference>
<proteinExistence type="predicted"/>
<dbReference type="GO" id="GO:0005886">
    <property type="term" value="C:plasma membrane"/>
    <property type="evidence" value="ECO:0007669"/>
    <property type="project" value="UniProtKB-SubCell"/>
</dbReference>
<comment type="subcellular location">
    <subcellularLocation>
        <location evidence="1">Cell membrane</location>
        <topology evidence="1">Multi-pass membrane protein</topology>
    </subcellularLocation>
</comment>
<dbReference type="NCBIfam" id="TIGR02868">
    <property type="entry name" value="CydC"/>
    <property type="match status" value="1"/>
</dbReference>
<keyword evidence="5" id="KW-0547">Nucleotide-binding</keyword>
<dbReference type="AlphaFoldDB" id="A0A1D8K846"/>
<dbReference type="Proteomes" id="UP000095342">
    <property type="component" value="Chromosome"/>
</dbReference>
<dbReference type="PROSITE" id="PS00211">
    <property type="entry name" value="ABC_TRANSPORTER_1"/>
    <property type="match status" value="1"/>
</dbReference>
<dbReference type="GO" id="GO:0016887">
    <property type="term" value="F:ATP hydrolysis activity"/>
    <property type="evidence" value="ECO:0007669"/>
    <property type="project" value="InterPro"/>
</dbReference>
<keyword evidence="13" id="KW-1185">Reference proteome</keyword>
<dbReference type="Gene3D" id="3.40.50.300">
    <property type="entry name" value="P-loop containing nucleotide triphosphate hydrolases"/>
    <property type="match status" value="1"/>
</dbReference>
<dbReference type="InterPro" id="IPR003593">
    <property type="entry name" value="AAA+_ATPase"/>
</dbReference>
<dbReference type="InterPro" id="IPR011527">
    <property type="entry name" value="ABC1_TM_dom"/>
</dbReference>
<evidence type="ECO:0000259" key="10">
    <source>
        <dbReference type="PROSITE" id="PS50893"/>
    </source>
</evidence>
<dbReference type="PROSITE" id="PS50893">
    <property type="entry name" value="ABC_TRANSPORTER_2"/>
    <property type="match status" value="1"/>
</dbReference>
<keyword evidence="2" id="KW-0813">Transport</keyword>
<dbReference type="SMART" id="SM00382">
    <property type="entry name" value="AAA"/>
    <property type="match status" value="1"/>
</dbReference>
<dbReference type="GO" id="GO:0015421">
    <property type="term" value="F:ABC-type oligopeptide transporter activity"/>
    <property type="evidence" value="ECO:0007669"/>
    <property type="project" value="TreeGrafter"/>
</dbReference>